<protein>
    <recommendedName>
        <fullName evidence="1">YgjP-like metallopeptidase domain-containing protein</fullName>
    </recommendedName>
</protein>
<name>A0A388SD96_9BURK</name>
<dbReference type="PANTHER" id="PTHR30399:SF1">
    <property type="entry name" value="UTP PYROPHOSPHATASE"/>
    <property type="match status" value="1"/>
</dbReference>
<dbReference type="Pfam" id="PF01863">
    <property type="entry name" value="YgjP-like"/>
    <property type="match status" value="1"/>
</dbReference>
<evidence type="ECO:0000259" key="1">
    <source>
        <dbReference type="Pfam" id="PF01863"/>
    </source>
</evidence>
<keyword evidence="3" id="KW-1185">Reference proteome</keyword>
<dbReference type="InterPro" id="IPR053136">
    <property type="entry name" value="UTP_pyrophosphatase-like"/>
</dbReference>
<comment type="caution">
    <text evidence="2">The sequence shown here is derived from an EMBL/GenBank/DDBJ whole genome shotgun (WGS) entry which is preliminary data.</text>
</comment>
<accession>A0A388SD96</accession>
<dbReference type="EMBL" id="BGZJ01000001">
    <property type="protein sequence ID" value="GBO93400.1"/>
    <property type="molecule type" value="Genomic_DNA"/>
</dbReference>
<dbReference type="OrthoDB" id="9811177at2"/>
<reference evidence="2 3" key="1">
    <citation type="journal article" date="2018" name="Int. J. Syst. Evol. Microbiol.">
        <title>Mesosutterella multiformis gen. nov., sp. nov., a member of the family Sutterellaceae and Sutterella megalosphaeroides sp. nov., isolated from human faeces.</title>
        <authorList>
            <person name="Sakamoto M."/>
            <person name="Ikeyama N."/>
            <person name="Kunihiro T."/>
            <person name="Iino T."/>
            <person name="Yuki M."/>
            <person name="Ohkuma M."/>
        </authorList>
    </citation>
    <scope>NUCLEOTIDE SEQUENCE [LARGE SCALE GENOMIC DNA]</scope>
    <source>
        <strain evidence="2 3">4NBBH2</strain>
    </source>
</reference>
<dbReference type="RefSeq" id="WP_116269783.1">
    <property type="nucleotide sequence ID" value="NZ_BGZJ01000001.1"/>
</dbReference>
<organism evidence="2 3">
    <name type="scientific">Mesosutterella multiformis</name>
    <dbReference type="NCBI Taxonomy" id="2259133"/>
    <lineage>
        <taxon>Bacteria</taxon>
        <taxon>Pseudomonadati</taxon>
        <taxon>Pseudomonadota</taxon>
        <taxon>Betaproteobacteria</taxon>
        <taxon>Burkholderiales</taxon>
        <taxon>Sutterellaceae</taxon>
        <taxon>Mesosutterella</taxon>
    </lineage>
</organism>
<dbReference type="CDD" id="cd07344">
    <property type="entry name" value="M48_yhfN_like"/>
    <property type="match status" value="1"/>
</dbReference>
<gene>
    <name evidence="2" type="ORF">MESMUL_07540</name>
</gene>
<dbReference type="Gene3D" id="3.30.2010.10">
    <property type="entry name" value="Metalloproteases ('zincins'), catalytic domain"/>
    <property type="match status" value="1"/>
</dbReference>
<evidence type="ECO:0000313" key="2">
    <source>
        <dbReference type="EMBL" id="GBO93400.1"/>
    </source>
</evidence>
<sequence>MPKKLEPDSVRIIDLPAPESPSGAVSVRYTLYRSRRRTIGFRVDSTGISVLAPMRAPIRLIEMSLVRNSSWVIKHLAVRAKQREESGIPRTVFADGGELPYRGRVLRISLSSEVAAPQIRTAESGNLELRIPASEGEDPAHLKEIITLWMKREAVRVIRERFDYVQQFAPRAAASLRLNSARTLWGSCSASGAIRLNWRLIFFDNDAIDYVAAHELAHLVEMNHSARFWAQVRAIKPNYEKARAALRKVVIGDLPL</sequence>
<dbReference type="PANTHER" id="PTHR30399">
    <property type="entry name" value="UNCHARACTERIZED PROTEIN YGJP"/>
    <property type="match status" value="1"/>
</dbReference>
<feature type="domain" description="YgjP-like metallopeptidase" evidence="1">
    <location>
        <begin position="37"/>
        <end position="248"/>
    </location>
</feature>
<dbReference type="InterPro" id="IPR002725">
    <property type="entry name" value="YgjP-like_metallopeptidase"/>
</dbReference>
<dbReference type="Proteomes" id="UP000266091">
    <property type="component" value="Unassembled WGS sequence"/>
</dbReference>
<proteinExistence type="predicted"/>
<evidence type="ECO:0000313" key="3">
    <source>
        <dbReference type="Proteomes" id="UP000266091"/>
    </source>
</evidence>
<dbReference type="AlphaFoldDB" id="A0A388SD96"/>
<accession>A0A401LJZ6</accession>